<evidence type="ECO:0000256" key="1">
    <source>
        <dbReference type="SAM" id="Phobius"/>
    </source>
</evidence>
<keyword evidence="1" id="KW-1133">Transmembrane helix</keyword>
<reference evidence="2 3" key="1">
    <citation type="journal article" date="2016" name="Syst. Appl. Microbiol.">
        <title>Vibrio bivalvicida sp. nov., a novel larval pathogen for bivalve molluscs reared in a hatchery.</title>
        <authorList>
            <person name="Dubert J."/>
            <person name="Romalde J.L."/>
            <person name="Prado S."/>
            <person name="Barja J.L."/>
        </authorList>
    </citation>
    <scope>NUCLEOTIDE SEQUENCE [LARGE SCALE GENOMIC DNA]</scope>
    <source>
        <strain evidence="2 3">605</strain>
    </source>
</reference>
<keyword evidence="1" id="KW-0812">Transmembrane</keyword>
<organism evidence="2 3">
    <name type="scientific">Vibrio bivalvicida</name>
    <dbReference type="NCBI Taxonomy" id="1276888"/>
    <lineage>
        <taxon>Bacteria</taxon>
        <taxon>Pseudomonadati</taxon>
        <taxon>Pseudomonadota</taxon>
        <taxon>Gammaproteobacteria</taxon>
        <taxon>Vibrionales</taxon>
        <taxon>Vibrionaceae</taxon>
        <taxon>Vibrio</taxon>
        <taxon>Vibrio oreintalis group</taxon>
    </lineage>
</organism>
<dbReference type="Proteomes" id="UP000078406">
    <property type="component" value="Unassembled WGS sequence"/>
</dbReference>
<gene>
    <name evidence="2" type="ORF">APB76_06700</name>
</gene>
<dbReference type="AlphaFoldDB" id="A0A177Y282"/>
<proteinExistence type="predicted"/>
<evidence type="ECO:0000313" key="3">
    <source>
        <dbReference type="Proteomes" id="UP000078406"/>
    </source>
</evidence>
<feature type="transmembrane region" description="Helical" evidence="1">
    <location>
        <begin position="6"/>
        <end position="26"/>
    </location>
</feature>
<feature type="transmembrane region" description="Helical" evidence="1">
    <location>
        <begin position="140"/>
        <end position="158"/>
    </location>
</feature>
<evidence type="ECO:0008006" key="4">
    <source>
        <dbReference type="Google" id="ProtNLM"/>
    </source>
</evidence>
<sequence length="160" mass="17485">MAVSIWLQAIWVGIGATVIMDIWASIQKRVLGIPPLDYALVARWVCLIPRGQWVHRPIMATPPVKGEKLLGWALHYLTGIVFALVHILILGETWLMSPSVAPALMTGIVTLAFPFLIIQPCLGFGIAATKTPSPWKARGLSLLAHSFYGFGLYLTALVTL</sequence>
<dbReference type="InterPro" id="IPR021329">
    <property type="entry name" value="DUF2938"/>
</dbReference>
<feature type="transmembrane region" description="Helical" evidence="1">
    <location>
        <begin position="69"/>
        <end position="91"/>
    </location>
</feature>
<protein>
    <recommendedName>
        <fullName evidence="4">DUF2938 domain-containing protein</fullName>
    </recommendedName>
</protein>
<accession>A0A177Y282</accession>
<evidence type="ECO:0000313" key="2">
    <source>
        <dbReference type="EMBL" id="OAJ94968.1"/>
    </source>
</evidence>
<dbReference type="EMBL" id="LLEI02000021">
    <property type="protein sequence ID" value="OAJ94968.1"/>
    <property type="molecule type" value="Genomic_DNA"/>
</dbReference>
<dbReference type="RefSeq" id="WP_054961025.1">
    <property type="nucleotide sequence ID" value="NZ_LLEI02000021.1"/>
</dbReference>
<name>A0A177Y282_9VIBR</name>
<feature type="transmembrane region" description="Helical" evidence="1">
    <location>
        <begin position="103"/>
        <end position="128"/>
    </location>
</feature>
<keyword evidence="1" id="KW-0472">Membrane</keyword>
<comment type="caution">
    <text evidence="2">The sequence shown here is derived from an EMBL/GenBank/DDBJ whole genome shotgun (WGS) entry which is preliminary data.</text>
</comment>
<dbReference type="Pfam" id="PF11158">
    <property type="entry name" value="DUF2938"/>
    <property type="match status" value="1"/>
</dbReference>